<evidence type="ECO:0000313" key="16">
    <source>
        <dbReference type="Proteomes" id="UP000694563"/>
    </source>
</evidence>
<reference evidence="15" key="3">
    <citation type="submission" date="2025-09" db="UniProtKB">
        <authorList>
            <consortium name="Ensembl"/>
        </authorList>
    </citation>
    <scope>IDENTIFICATION</scope>
</reference>
<evidence type="ECO:0000256" key="5">
    <source>
        <dbReference type="ARBA" id="ARBA00022737"/>
    </source>
</evidence>
<feature type="domain" description="C2H2-type" evidence="14">
    <location>
        <begin position="164"/>
        <end position="191"/>
    </location>
</feature>
<dbReference type="InterPro" id="IPR036236">
    <property type="entry name" value="Znf_C2H2_sf"/>
</dbReference>
<keyword evidence="11" id="KW-0539">Nucleus</keyword>
<dbReference type="Gene3D" id="3.30.160.60">
    <property type="entry name" value="Classic Zinc Finger"/>
    <property type="match status" value="6"/>
</dbReference>
<feature type="region of interest" description="Disordered" evidence="13">
    <location>
        <begin position="90"/>
        <end position="119"/>
    </location>
</feature>
<dbReference type="PANTHER" id="PTHR24393">
    <property type="entry name" value="ZINC FINGER PROTEIN"/>
    <property type="match status" value="1"/>
</dbReference>
<feature type="compositionally biased region" description="Low complexity" evidence="13">
    <location>
        <begin position="314"/>
        <end position="327"/>
    </location>
</feature>
<comment type="similarity">
    <text evidence="3">Belongs to the krueppel C2H2-type zinc-finger protein family.</text>
</comment>
<evidence type="ECO:0000256" key="13">
    <source>
        <dbReference type="SAM" id="MobiDB-lite"/>
    </source>
</evidence>
<evidence type="ECO:0000256" key="7">
    <source>
        <dbReference type="ARBA" id="ARBA00022833"/>
    </source>
</evidence>
<feature type="domain" description="C2H2-type" evidence="14">
    <location>
        <begin position="279"/>
        <end position="306"/>
    </location>
</feature>
<reference evidence="15" key="2">
    <citation type="submission" date="2025-08" db="UniProtKB">
        <authorList>
            <consortium name="Ensembl"/>
        </authorList>
    </citation>
    <scope>IDENTIFICATION</scope>
</reference>
<dbReference type="FunFam" id="3.30.160.60:FF:000016">
    <property type="entry name" value="zinc finger protein 37 homolog"/>
    <property type="match status" value="1"/>
</dbReference>
<accession>A0A8C3V8N9</accession>
<dbReference type="GO" id="GO:0008270">
    <property type="term" value="F:zinc ion binding"/>
    <property type="evidence" value="ECO:0007669"/>
    <property type="project" value="UniProtKB-KW"/>
</dbReference>
<evidence type="ECO:0000256" key="4">
    <source>
        <dbReference type="ARBA" id="ARBA00022723"/>
    </source>
</evidence>
<evidence type="ECO:0000256" key="12">
    <source>
        <dbReference type="PROSITE-ProRule" id="PRU00042"/>
    </source>
</evidence>
<dbReference type="Pfam" id="PF13465">
    <property type="entry name" value="zf-H2C2_2"/>
    <property type="match status" value="1"/>
</dbReference>
<dbReference type="PROSITE" id="PS50157">
    <property type="entry name" value="ZINC_FINGER_C2H2_2"/>
    <property type="match status" value="5"/>
</dbReference>
<dbReference type="FunFam" id="3.30.160.60:FF:002343">
    <property type="entry name" value="Zinc finger protein 33A"/>
    <property type="match status" value="1"/>
</dbReference>
<dbReference type="FunFam" id="3.30.160.60:FF:000737">
    <property type="entry name" value="Zinc finger protein 565"/>
    <property type="match status" value="1"/>
</dbReference>
<keyword evidence="5" id="KW-0677">Repeat</keyword>
<comment type="subcellular location">
    <subcellularLocation>
        <location evidence="2">Nucleus</location>
    </subcellularLocation>
</comment>
<dbReference type="Pfam" id="PF00096">
    <property type="entry name" value="zf-C2H2"/>
    <property type="match status" value="3"/>
</dbReference>
<evidence type="ECO:0000313" key="15">
    <source>
        <dbReference type="Ensembl" id="ENSCUSP00005026843.1"/>
    </source>
</evidence>
<evidence type="ECO:0000256" key="10">
    <source>
        <dbReference type="ARBA" id="ARBA00023163"/>
    </source>
</evidence>
<dbReference type="InterPro" id="IPR013087">
    <property type="entry name" value="Znf_C2H2_type"/>
</dbReference>
<keyword evidence="6 12" id="KW-0863">Zinc-finger</keyword>
<dbReference type="FunFam" id="3.30.160.60:FF:001498">
    <property type="entry name" value="Zinc finger protein 404"/>
    <property type="match status" value="1"/>
</dbReference>
<comment type="function">
    <text evidence="1">May be involved in transcriptional regulation.</text>
</comment>
<dbReference type="FunFam" id="3.30.160.60:FF:000292">
    <property type="entry name" value="zinc finger protein 619"/>
    <property type="match status" value="1"/>
</dbReference>
<dbReference type="GO" id="GO:0001228">
    <property type="term" value="F:DNA-binding transcription activator activity, RNA polymerase II-specific"/>
    <property type="evidence" value="ECO:0007669"/>
    <property type="project" value="TreeGrafter"/>
</dbReference>
<dbReference type="AlphaFoldDB" id="A0A8C3V8N9"/>
<keyword evidence="4" id="KW-0479">Metal-binding</keyword>
<proteinExistence type="inferred from homology"/>
<evidence type="ECO:0000259" key="14">
    <source>
        <dbReference type="PROSITE" id="PS50157"/>
    </source>
</evidence>
<keyword evidence="7" id="KW-0862">Zinc</keyword>
<feature type="domain" description="C2H2-type" evidence="14">
    <location>
        <begin position="220"/>
        <end position="249"/>
    </location>
</feature>
<evidence type="ECO:0000256" key="3">
    <source>
        <dbReference type="ARBA" id="ARBA00006991"/>
    </source>
</evidence>
<feature type="domain" description="C2H2-type" evidence="14">
    <location>
        <begin position="250"/>
        <end position="278"/>
    </location>
</feature>
<dbReference type="GO" id="GO:0000978">
    <property type="term" value="F:RNA polymerase II cis-regulatory region sequence-specific DNA binding"/>
    <property type="evidence" value="ECO:0007669"/>
    <property type="project" value="TreeGrafter"/>
</dbReference>
<dbReference type="PROSITE" id="PS00028">
    <property type="entry name" value="ZINC_FINGER_C2H2_1"/>
    <property type="match status" value="4"/>
</dbReference>
<keyword evidence="10" id="KW-0804">Transcription</keyword>
<reference evidence="15" key="1">
    <citation type="submission" date="2020-10" db="EMBL/GenBank/DDBJ databases">
        <title>Catharus ustulatus (Swainson's thrush) genome, bCatUst1, primary haplotype v2.</title>
        <authorList>
            <person name="Delmore K."/>
            <person name="Vafadar M."/>
            <person name="Formenti G."/>
            <person name="Chow W."/>
            <person name="Pelan S."/>
            <person name="Howe K."/>
            <person name="Rhie A."/>
            <person name="Mountcastle J."/>
            <person name="Haase B."/>
            <person name="Fedrigo O."/>
            <person name="Jarvis E.D."/>
        </authorList>
    </citation>
    <scope>NUCLEOTIDE SEQUENCE [LARGE SCALE GENOMIC DNA]</scope>
</reference>
<evidence type="ECO:0000256" key="8">
    <source>
        <dbReference type="ARBA" id="ARBA00023015"/>
    </source>
</evidence>
<evidence type="ECO:0000256" key="11">
    <source>
        <dbReference type="ARBA" id="ARBA00023242"/>
    </source>
</evidence>
<name>A0A8C3V8N9_CATUS</name>
<evidence type="ECO:0000256" key="6">
    <source>
        <dbReference type="ARBA" id="ARBA00022771"/>
    </source>
</evidence>
<evidence type="ECO:0000256" key="2">
    <source>
        <dbReference type="ARBA" id="ARBA00004123"/>
    </source>
</evidence>
<keyword evidence="8" id="KW-0805">Transcription regulation</keyword>
<organism evidence="15 16">
    <name type="scientific">Catharus ustulatus</name>
    <name type="common">Russet-backed thrush</name>
    <name type="synonym">Hylocichla ustulatus</name>
    <dbReference type="NCBI Taxonomy" id="91951"/>
    <lineage>
        <taxon>Eukaryota</taxon>
        <taxon>Metazoa</taxon>
        <taxon>Chordata</taxon>
        <taxon>Craniata</taxon>
        <taxon>Vertebrata</taxon>
        <taxon>Euteleostomi</taxon>
        <taxon>Archelosauria</taxon>
        <taxon>Archosauria</taxon>
        <taxon>Dinosauria</taxon>
        <taxon>Saurischia</taxon>
        <taxon>Theropoda</taxon>
        <taxon>Coelurosauria</taxon>
        <taxon>Aves</taxon>
        <taxon>Neognathae</taxon>
        <taxon>Neoaves</taxon>
        <taxon>Telluraves</taxon>
        <taxon>Australaves</taxon>
        <taxon>Passeriformes</taxon>
        <taxon>Turdidae</taxon>
        <taxon>Catharus</taxon>
    </lineage>
</organism>
<dbReference type="Ensembl" id="ENSCUST00005027782.1">
    <property type="protein sequence ID" value="ENSCUSP00005026843.1"/>
    <property type="gene ID" value="ENSCUSG00005016604.1"/>
</dbReference>
<evidence type="ECO:0000256" key="1">
    <source>
        <dbReference type="ARBA" id="ARBA00003767"/>
    </source>
</evidence>
<feature type="domain" description="C2H2-type" evidence="14">
    <location>
        <begin position="192"/>
        <end position="219"/>
    </location>
</feature>
<keyword evidence="9" id="KW-0238">DNA-binding</keyword>
<sequence>SEDKSLLKNIPIPIFSSSSFPFAYHRGCSCMFLPEAYSCTLPFPQCLPSTPTASIPCCPSSIPAPRLGCCGFGGKRELAVGAGIFHSQGTGRWRRRKSPRDVSQGGAANPAQRCAAGDPGRAQSWWRSLMEGRSPTSAWNVGRVSAGTLILIRHQRIHTGEKPYECGKCGKGFTTISHLLQHQVIHTGERPYTCLECGKSFGNSFHLRTHQRIHTGERPYECPVCGKRFKRTQLHTLTAHQRIHTGERPYECPECGKSFSQSSTLTRHQRRIHTGEKTYECGKCGKGFSQSSHLIQHQRIHTGERPYESAPNGRARPAAPAAWGKNN</sequence>
<feature type="region of interest" description="Disordered" evidence="13">
    <location>
        <begin position="302"/>
        <end position="327"/>
    </location>
</feature>
<protein>
    <recommendedName>
        <fullName evidence="14">C2H2-type domain-containing protein</fullName>
    </recommendedName>
</protein>
<dbReference type="SMART" id="SM00355">
    <property type="entry name" value="ZnF_C2H2"/>
    <property type="match status" value="5"/>
</dbReference>
<dbReference type="Proteomes" id="UP000694563">
    <property type="component" value="Chromosome 28"/>
</dbReference>
<dbReference type="SUPFAM" id="SSF57667">
    <property type="entry name" value="beta-beta-alpha zinc fingers"/>
    <property type="match status" value="4"/>
</dbReference>
<dbReference type="PANTHER" id="PTHR24393:SF100">
    <property type="entry name" value="ZINC FINGER PROTEIN-RELATED"/>
    <property type="match status" value="1"/>
</dbReference>
<dbReference type="GO" id="GO:0005634">
    <property type="term" value="C:nucleus"/>
    <property type="evidence" value="ECO:0007669"/>
    <property type="project" value="UniProtKB-SubCell"/>
</dbReference>
<keyword evidence="16" id="KW-1185">Reference proteome</keyword>
<evidence type="ECO:0000256" key="9">
    <source>
        <dbReference type="ARBA" id="ARBA00023125"/>
    </source>
</evidence>